<proteinExistence type="predicted"/>
<dbReference type="AlphaFoldDB" id="A0A914KLE6"/>
<protein>
    <submittedName>
        <fullName evidence="2">Uncharacterized protein</fullName>
    </submittedName>
</protein>
<dbReference type="WBParaSite" id="Minc3s00037g02171">
    <property type="protein sequence ID" value="Minc3s00037g02171"/>
    <property type="gene ID" value="Minc3s00037g02171"/>
</dbReference>
<evidence type="ECO:0000313" key="2">
    <source>
        <dbReference type="WBParaSite" id="Minc3s00037g02171"/>
    </source>
</evidence>
<organism evidence="1 2">
    <name type="scientific">Meloidogyne incognita</name>
    <name type="common">Southern root-knot nematode worm</name>
    <name type="synonym">Oxyuris incognita</name>
    <dbReference type="NCBI Taxonomy" id="6306"/>
    <lineage>
        <taxon>Eukaryota</taxon>
        <taxon>Metazoa</taxon>
        <taxon>Ecdysozoa</taxon>
        <taxon>Nematoda</taxon>
        <taxon>Chromadorea</taxon>
        <taxon>Rhabditida</taxon>
        <taxon>Tylenchina</taxon>
        <taxon>Tylenchomorpha</taxon>
        <taxon>Tylenchoidea</taxon>
        <taxon>Meloidogynidae</taxon>
        <taxon>Meloidogyninae</taxon>
        <taxon>Meloidogyne</taxon>
        <taxon>Meloidogyne incognita group</taxon>
    </lineage>
</organism>
<evidence type="ECO:0000313" key="1">
    <source>
        <dbReference type="Proteomes" id="UP000887563"/>
    </source>
</evidence>
<accession>A0A914KLE6</accession>
<name>A0A914KLE6_MELIC</name>
<keyword evidence="1" id="KW-1185">Reference proteome</keyword>
<dbReference type="Proteomes" id="UP000887563">
    <property type="component" value="Unplaced"/>
</dbReference>
<sequence>MFFSQQASHQNVFSSFSFIQKSINIVHFQFMFDAKWEVGLLVAASVPRAVVTHLEK</sequence>
<reference evidence="2" key="1">
    <citation type="submission" date="2022-11" db="UniProtKB">
        <authorList>
            <consortium name="WormBaseParasite"/>
        </authorList>
    </citation>
    <scope>IDENTIFICATION</scope>
</reference>